<organism evidence="2 3">
    <name type="scientific">Ceratocystis pirilliformis</name>
    <dbReference type="NCBI Taxonomy" id="259994"/>
    <lineage>
        <taxon>Eukaryota</taxon>
        <taxon>Fungi</taxon>
        <taxon>Dikarya</taxon>
        <taxon>Ascomycota</taxon>
        <taxon>Pezizomycotina</taxon>
        <taxon>Sordariomycetes</taxon>
        <taxon>Hypocreomycetidae</taxon>
        <taxon>Microascales</taxon>
        <taxon>Ceratocystidaceae</taxon>
        <taxon>Ceratocystis</taxon>
    </lineage>
</organism>
<evidence type="ECO:0000313" key="3">
    <source>
        <dbReference type="Proteomes" id="UP001583280"/>
    </source>
</evidence>
<gene>
    <name evidence="2" type="primary">OPI1</name>
    <name evidence="2" type="ORF">Cpir12675_004099</name>
</gene>
<feature type="region of interest" description="Disordered" evidence="1">
    <location>
        <begin position="545"/>
        <end position="596"/>
    </location>
</feature>
<dbReference type="EMBL" id="JAWDJO010000109">
    <property type="protein sequence ID" value="KAL1893446.1"/>
    <property type="molecule type" value="Genomic_DNA"/>
</dbReference>
<name>A0ABR3YYK4_9PEZI</name>
<proteinExistence type="predicted"/>
<evidence type="ECO:0000256" key="1">
    <source>
        <dbReference type="SAM" id="MobiDB-lite"/>
    </source>
</evidence>
<feature type="region of interest" description="Disordered" evidence="1">
    <location>
        <begin position="384"/>
        <end position="431"/>
    </location>
</feature>
<feature type="compositionally biased region" description="Polar residues" evidence="1">
    <location>
        <begin position="82"/>
        <end position="115"/>
    </location>
</feature>
<comment type="caution">
    <text evidence="2">The sequence shown here is derived from an EMBL/GenBank/DDBJ whole genome shotgun (WGS) entry which is preliminary data.</text>
</comment>
<dbReference type="PANTHER" id="PTHR38406:SF1">
    <property type="entry name" value="TRANSCRIPTIONAL REPRESSOR OPI1"/>
    <property type="match status" value="1"/>
</dbReference>
<dbReference type="PANTHER" id="PTHR38406">
    <property type="entry name" value="TRANSCRIPTIONAL REPRESSOR OPI1"/>
    <property type="match status" value="1"/>
</dbReference>
<keyword evidence="3" id="KW-1185">Reference proteome</keyword>
<protein>
    <submittedName>
        <fullName evidence="2">Transcriptional regulator opi1</fullName>
    </submittedName>
</protein>
<dbReference type="Proteomes" id="UP001583280">
    <property type="component" value="Unassembled WGS sequence"/>
</dbReference>
<feature type="region of interest" description="Disordered" evidence="1">
    <location>
        <begin position="206"/>
        <end position="248"/>
    </location>
</feature>
<sequence>MAQDSQPPHTDAILSTSTAFLESTGLEACHSNDFQLPRIQELDSTMNSSLPLISSSLPPSQGSGTSLPSLVQVAASIPAPVTTPSSSYQPHHMSSLSELGGVSTSSSLSYHQTPIDSEMSGVGSPDYARASRASSFHEDNDLRLVAQALAEMKTGGATQAYNNSKNFSPRFKSGAEYVESYLNPIANTVGNVSRVTGVEGGVRWFLGGRRPGQAPIEPESQQQSRSSKRRKVNEGESVPASEDGEGHMRRLSVASSATMSSLPPYGDEIGAPEYCSSNTPNIADGPQTHPRDRPHNVGWRFIRSTTGLGAAMNEQSLRSLKYCLAWLRTANKNIDNNINTLKNLVEEYDRAEAWEREAHKSTSDVEGDQQCQENSLENDVDMQAVEAKSESGKQASPITTADGRDAHCSTQDSENVSDKPSGPRSRREVGERITKLKSDVVHVLQDTVKTISMYAGASLPHPARQFVRRSLMSLPMRSAGAAKAQAREQQAALDRGERPNHRTTTRRNAQTALLVAREGLQVILQVSNVLDSTIGSAEQWCERLGRRPAGRRTPSLEKRVSDDTESAGHDVNGDLTMEEVREPSLTHAPEKRPLEA</sequence>
<feature type="compositionally biased region" description="Basic and acidic residues" evidence="1">
    <location>
        <begin position="554"/>
        <end position="596"/>
    </location>
</feature>
<dbReference type="Pfam" id="PF08618">
    <property type="entry name" value="Opi1"/>
    <property type="match status" value="1"/>
</dbReference>
<feature type="region of interest" description="Disordered" evidence="1">
    <location>
        <begin position="268"/>
        <end position="297"/>
    </location>
</feature>
<dbReference type="InterPro" id="IPR013927">
    <property type="entry name" value="TF_Opi1_Ccg-8"/>
</dbReference>
<accession>A0ABR3YYK4</accession>
<reference evidence="2 3" key="1">
    <citation type="journal article" date="2024" name="IMA Fungus">
        <title>IMA Genome - F19 : A genome assembly and annotation guide to empower mycologists, including annotated draft genome sequences of Ceratocystis pirilliformis, Diaporthe australafricana, Fusarium ophioides, Paecilomyces lecythidis, and Sporothrix stenoceras.</title>
        <authorList>
            <person name="Aylward J."/>
            <person name="Wilson A.M."/>
            <person name="Visagie C.M."/>
            <person name="Spraker J."/>
            <person name="Barnes I."/>
            <person name="Buitendag C."/>
            <person name="Ceriani C."/>
            <person name="Del Mar Angel L."/>
            <person name="du Plessis D."/>
            <person name="Fuchs T."/>
            <person name="Gasser K."/>
            <person name="Kramer D."/>
            <person name="Li W."/>
            <person name="Munsamy K."/>
            <person name="Piso A."/>
            <person name="Price J.L."/>
            <person name="Sonnekus B."/>
            <person name="Thomas C."/>
            <person name="van der Nest A."/>
            <person name="van Dijk A."/>
            <person name="van Heerden A."/>
            <person name="van Vuuren N."/>
            <person name="Yilmaz N."/>
            <person name="Duong T.A."/>
            <person name="van der Merwe N.A."/>
            <person name="Wingfield M.J."/>
            <person name="Wingfield B.D."/>
        </authorList>
    </citation>
    <scope>NUCLEOTIDE SEQUENCE [LARGE SCALE GENOMIC DNA]</scope>
    <source>
        <strain evidence="2 3">CMW 12675</strain>
    </source>
</reference>
<feature type="region of interest" description="Disordered" evidence="1">
    <location>
        <begin position="82"/>
        <end position="128"/>
    </location>
</feature>
<evidence type="ECO:0000313" key="2">
    <source>
        <dbReference type="EMBL" id="KAL1893446.1"/>
    </source>
</evidence>